<dbReference type="EMBL" id="BKCJ010001569">
    <property type="protein sequence ID" value="GEU42447.1"/>
    <property type="molecule type" value="Genomic_DNA"/>
</dbReference>
<feature type="domain" description="Reverse transcriptase Ty1/copia-type" evidence="2">
    <location>
        <begin position="908"/>
        <end position="1037"/>
    </location>
</feature>
<sequence>MAKRSTVDLDEDNEHISTAYGVSTSSSHNSQKEGSSSYIDDRMYSFFANQSSGPQLDHENLEPIDEFDLEEMDLKWQVAMISTRLKKLYKKTRRKLHFDAKELVGFDKAKVKRSDVGNTGYKARDNEMRPIKKDEHKAMVTIDGEGVDWTSHVEDDTEDYALMAFNSNNSGSDTEVTTCSKICKESYAKIKKLYDEQREKLGVASIEIQAYTLALKEDKSGLGDVENSLVNDRFAKVEGMHVVPPLMTRNYMPSKSDFGIDESKFTYGPKQFKTSESDVNTSDLASCESNSSIETLKSVPKPVESKPKAVSEPKVWSDAPIIEEYESDSDDKYMFKALVEQEKPSCAFINTVKHVKTPRQTIKDQDVSSQNPKVPKRDWAGLMTKRLGLGYGYTRKACFVWCSFSHLIRDCDFHEKRMAKQVKLNKSKNKVTCKRNDKLVWNNVHRLNHQNKFFSTAILTKTGKFPVHAARQKFSSQAASTSTVRKVNTARPIVNEIIPRNNMYKSHSPIGRPFNRTTAPKANFAKLKVNTIGIKQLVLLGAIWKLLLKPQQVVIGDPKDITRTKCSRYITGNKAYLVEYQDFNGGLVAFGGSKGQITSKGKIIIGKLDFEDVYFVKELKHFNLFCVSQMCDKKNKVLFTDTECLVLSPDFKFSDQNQVLLRVPRQNNMYSFNLENIVPSGGLACLIAKAIVDESNKWHKRDIIEFCVSKGIKGEYSNAKTPQQNRVAEWKNITIIEDARAMLAGLFLPNTFWAEAVSTACYVLNRPVTAENGANITTGPKEANNSSGTHDNINARNSNMEDEHAQEYFILPLWSSYTTTVKISEAKNGYEKLIRITGAARASGTNYVNTMSTLVNDASTLVNTASHSRNIPILEDIYKVLRDGIFTSASYNNEGTVADFTNLESTMNMDVKSAFLYGKIDEEMYVSQLPGFIDPKFPKKVYKVVKSFYGLHQAPRAWYATLFIFLVQSGYRRGLIDKTLFINKVKKDIMLVQVYVDDIIFGSTKKSWCDKFEALIKSRFQMSSMGKLTFFLGLQTANTPIETKKPLVKDAEVDDVDVYLYKSMIGSLMYLTASRPDIRYEVCDCSRFQVTPKTSHLNVVKRIFRYFIGQPKLGLWYLRDSAFDLEAYSDSDYAGGNLDRKSIIGDSERGSATDETLSTATLAVSTVAKNYKPNLVGIVVLLCCSVTELLSWCAADKDLLLKSVKDDKVLNEFKFIKERSKG</sequence>
<dbReference type="InterPro" id="IPR043502">
    <property type="entry name" value="DNA/RNA_pol_sf"/>
</dbReference>
<organism evidence="3">
    <name type="scientific">Tanacetum cinerariifolium</name>
    <name type="common">Dalmatian daisy</name>
    <name type="synonym">Chrysanthemum cinerariifolium</name>
    <dbReference type="NCBI Taxonomy" id="118510"/>
    <lineage>
        <taxon>Eukaryota</taxon>
        <taxon>Viridiplantae</taxon>
        <taxon>Streptophyta</taxon>
        <taxon>Embryophyta</taxon>
        <taxon>Tracheophyta</taxon>
        <taxon>Spermatophyta</taxon>
        <taxon>Magnoliopsida</taxon>
        <taxon>eudicotyledons</taxon>
        <taxon>Gunneridae</taxon>
        <taxon>Pentapetalae</taxon>
        <taxon>asterids</taxon>
        <taxon>campanulids</taxon>
        <taxon>Asterales</taxon>
        <taxon>Asteraceae</taxon>
        <taxon>Asteroideae</taxon>
        <taxon>Anthemideae</taxon>
        <taxon>Anthemidinae</taxon>
        <taxon>Tanacetum</taxon>
    </lineage>
</organism>
<protein>
    <recommendedName>
        <fullName evidence="2">Reverse transcriptase Ty1/copia-type domain-containing protein</fullName>
    </recommendedName>
</protein>
<dbReference type="SUPFAM" id="SSF56672">
    <property type="entry name" value="DNA/RNA polymerases"/>
    <property type="match status" value="1"/>
</dbReference>
<dbReference type="Pfam" id="PF07727">
    <property type="entry name" value="RVT_2"/>
    <property type="match status" value="1"/>
</dbReference>
<evidence type="ECO:0000313" key="3">
    <source>
        <dbReference type="EMBL" id="GEU42447.1"/>
    </source>
</evidence>
<proteinExistence type="predicted"/>
<evidence type="ECO:0000256" key="1">
    <source>
        <dbReference type="SAM" id="MobiDB-lite"/>
    </source>
</evidence>
<comment type="caution">
    <text evidence="3">The sequence shown here is derived from an EMBL/GenBank/DDBJ whole genome shotgun (WGS) entry which is preliminary data.</text>
</comment>
<feature type="region of interest" description="Disordered" evidence="1">
    <location>
        <begin position="1"/>
        <end position="37"/>
    </location>
</feature>
<dbReference type="InterPro" id="IPR013103">
    <property type="entry name" value="RVT_2"/>
</dbReference>
<dbReference type="SUPFAM" id="SSF53098">
    <property type="entry name" value="Ribonuclease H-like"/>
    <property type="match status" value="1"/>
</dbReference>
<dbReference type="InterPro" id="IPR012337">
    <property type="entry name" value="RNaseH-like_sf"/>
</dbReference>
<reference evidence="3" key="1">
    <citation type="journal article" date="2019" name="Sci. Rep.">
        <title>Draft genome of Tanacetum cinerariifolium, the natural source of mosquito coil.</title>
        <authorList>
            <person name="Yamashiro T."/>
            <person name="Shiraishi A."/>
            <person name="Satake H."/>
            <person name="Nakayama K."/>
        </authorList>
    </citation>
    <scope>NUCLEOTIDE SEQUENCE</scope>
</reference>
<dbReference type="AlphaFoldDB" id="A0A6L2K148"/>
<dbReference type="Gene3D" id="3.30.420.10">
    <property type="entry name" value="Ribonuclease H-like superfamily/Ribonuclease H"/>
    <property type="match status" value="1"/>
</dbReference>
<accession>A0A6L2K148</accession>
<dbReference type="PANTHER" id="PTHR11439:SF495">
    <property type="entry name" value="REVERSE TRANSCRIPTASE, RNA-DEPENDENT DNA POLYMERASE-RELATED"/>
    <property type="match status" value="1"/>
</dbReference>
<dbReference type="InterPro" id="IPR036397">
    <property type="entry name" value="RNaseH_sf"/>
</dbReference>
<name>A0A6L2K148_TANCI</name>
<feature type="compositionally biased region" description="Polar residues" evidence="1">
    <location>
        <begin position="20"/>
        <end position="37"/>
    </location>
</feature>
<dbReference type="GO" id="GO:0003676">
    <property type="term" value="F:nucleic acid binding"/>
    <property type="evidence" value="ECO:0007669"/>
    <property type="project" value="InterPro"/>
</dbReference>
<evidence type="ECO:0000259" key="2">
    <source>
        <dbReference type="Pfam" id="PF07727"/>
    </source>
</evidence>
<dbReference type="PANTHER" id="PTHR11439">
    <property type="entry name" value="GAG-POL-RELATED RETROTRANSPOSON"/>
    <property type="match status" value="1"/>
</dbReference>
<gene>
    <name evidence="3" type="ORF">Tci_014425</name>
</gene>